<protein>
    <submittedName>
        <fullName evidence="1">Uncharacterized protein</fullName>
    </submittedName>
</protein>
<reference evidence="1" key="1">
    <citation type="submission" date="2021-02" db="EMBL/GenBank/DDBJ databases">
        <title>First Annotated Genome of the Yellow-green Alga Tribonema minus.</title>
        <authorList>
            <person name="Mahan K.M."/>
        </authorList>
    </citation>
    <scope>NUCLEOTIDE SEQUENCE</scope>
    <source>
        <strain evidence="1">UTEX B ZZ1240</strain>
    </source>
</reference>
<dbReference type="OrthoDB" id="166018at2759"/>
<evidence type="ECO:0000313" key="2">
    <source>
        <dbReference type="Proteomes" id="UP000664859"/>
    </source>
</evidence>
<proteinExistence type="predicted"/>
<gene>
    <name evidence="1" type="ORF">JKP88DRAFT_263538</name>
</gene>
<sequence>MYTYDTTLTIFDWDDTLMCSSFIQQTQYKGAACRALRLAQLLGQVVIITNAEHGWVELCAQRYLRGVNELLEDIPVVSARTRFEAQFPGSPVSWKAAAFAYVLHEQFSAIRNKPKLVVSIGDSEEERAAVRIAAAQHAMISSCTVKFLPQPMPRALAVELDMVTTQLRALCRGIDASVEAYNNNSGSSSSNEMEPYCNATVSYTISQEAVTCACLEEHARSAALCSKHSAASIAAAAAGGNAAAALFAIA</sequence>
<dbReference type="EMBL" id="JAFCMP010000312">
    <property type="protein sequence ID" value="KAG5181571.1"/>
    <property type="molecule type" value="Genomic_DNA"/>
</dbReference>
<organism evidence="1 2">
    <name type="scientific">Tribonema minus</name>
    <dbReference type="NCBI Taxonomy" id="303371"/>
    <lineage>
        <taxon>Eukaryota</taxon>
        <taxon>Sar</taxon>
        <taxon>Stramenopiles</taxon>
        <taxon>Ochrophyta</taxon>
        <taxon>PX clade</taxon>
        <taxon>Xanthophyceae</taxon>
        <taxon>Tribonematales</taxon>
        <taxon>Tribonemataceae</taxon>
        <taxon>Tribonema</taxon>
    </lineage>
</organism>
<dbReference type="PANTHER" id="PTHR38899">
    <property type="entry name" value="DOMAIN OOKINETE PROTEIN, PUTATIVE-RELATED"/>
    <property type="match status" value="1"/>
</dbReference>
<comment type="caution">
    <text evidence="1">The sequence shown here is derived from an EMBL/GenBank/DDBJ whole genome shotgun (WGS) entry which is preliminary data.</text>
</comment>
<dbReference type="AlphaFoldDB" id="A0A836CF50"/>
<keyword evidence="2" id="KW-1185">Reference proteome</keyword>
<accession>A0A836CF50</accession>
<dbReference type="PANTHER" id="PTHR38899:SF1">
    <property type="entry name" value="PROTEIN KINASE"/>
    <property type="match status" value="1"/>
</dbReference>
<dbReference type="Proteomes" id="UP000664859">
    <property type="component" value="Unassembled WGS sequence"/>
</dbReference>
<name>A0A836CF50_9STRA</name>
<evidence type="ECO:0000313" key="1">
    <source>
        <dbReference type="EMBL" id="KAG5181571.1"/>
    </source>
</evidence>